<reference evidence="2" key="1">
    <citation type="submission" date="2021-02" db="EMBL/GenBank/DDBJ databases">
        <authorList>
            <person name="Dougan E. K."/>
            <person name="Rhodes N."/>
            <person name="Thang M."/>
            <person name="Chan C."/>
        </authorList>
    </citation>
    <scope>NUCLEOTIDE SEQUENCE</scope>
</reference>
<feature type="region of interest" description="Disordered" evidence="1">
    <location>
        <begin position="1"/>
        <end position="49"/>
    </location>
</feature>
<comment type="caution">
    <text evidence="2">The sequence shown here is derived from an EMBL/GenBank/DDBJ whole genome shotgun (WGS) entry which is preliminary data.</text>
</comment>
<gene>
    <name evidence="2" type="ORF">SNEC2469_LOCUS13737</name>
</gene>
<keyword evidence="3" id="KW-1185">Reference proteome</keyword>
<protein>
    <submittedName>
        <fullName evidence="2">Uncharacterized protein</fullName>
    </submittedName>
</protein>
<name>A0A812SPE4_9DINO</name>
<accession>A0A812SPE4</accession>
<evidence type="ECO:0000313" key="2">
    <source>
        <dbReference type="EMBL" id="CAE7484251.1"/>
    </source>
</evidence>
<feature type="non-terminal residue" evidence="2">
    <location>
        <position position="1"/>
    </location>
</feature>
<dbReference type="Proteomes" id="UP000601435">
    <property type="component" value="Unassembled WGS sequence"/>
</dbReference>
<sequence>VPEKGEAKTQDKTHREDEGKREAEESKETEAQVPREEESKEVGKTEAKARPRFDPFVPLRLTPFALEGPSDQQWAQRKVSVKVAAEGADGLNEIHFNMPSWQVFVYASGEDDAGLREGAWCDHSRVPMEDAAFLLGTVVLKTEEIAAAAAISCILCGASGQDTLHSLGCRGEEVVVRAAGTLASLEDCHVTLIFRGTYGRCLVQIKRPRDMPCFRPGSQECALIVRDGISIERPGTFTVSSEEVVVFVVVA</sequence>
<feature type="non-terminal residue" evidence="2">
    <location>
        <position position="251"/>
    </location>
</feature>
<dbReference type="OrthoDB" id="442921at2759"/>
<proteinExistence type="predicted"/>
<evidence type="ECO:0000256" key="1">
    <source>
        <dbReference type="SAM" id="MobiDB-lite"/>
    </source>
</evidence>
<evidence type="ECO:0000313" key="3">
    <source>
        <dbReference type="Proteomes" id="UP000601435"/>
    </source>
</evidence>
<dbReference type="AlphaFoldDB" id="A0A812SPE4"/>
<organism evidence="2 3">
    <name type="scientific">Symbiodinium necroappetens</name>
    <dbReference type="NCBI Taxonomy" id="1628268"/>
    <lineage>
        <taxon>Eukaryota</taxon>
        <taxon>Sar</taxon>
        <taxon>Alveolata</taxon>
        <taxon>Dinophyceae</taxon>
        <taxon>Suessiales</taxon>
        <taxon>Symbiodiniaceae</taxon>
        <taxon>Symbiodinium</taxon>
    </lineage>
</organism>
<dbReference type="EMBL" id="CAJNJA010021926">
    <property type="protein sequence ID" value="CAE7484251.1"/>
    <property type="molecule type" value="Genomic_DNA"/>
</dbReference>